<accession>A0AAP0EZQ2</accession>
<dbReference type="EMBL" id="JBBNAE010000008">
    <property type="protein sequence ID" value="KAK9102334.1"/>
    <property type="molecule type" value="Genomic_DNA"/>
</dbReference>
<name>A0AAP0EZQ2_9MAGN</name>
<organism evidence="1 2">
    <name type="scientific">Stephania japonica</name>
    <dbReference type="NCBI Taxonomy" id="461633"/>
    <lineage>
        <taxon>Eukaryota</taxon>
        <taxon>Viridiplantae</taxon>
        <taxon>Streptophyta</taxon>
        <taxon>Embryophyta</taxon>
        <taxon>Tracheophyta</taxon>
        <taxon>Spermatophyta</taxon>
        <taxon>Magnoliopsida</taxon>
        <taxon>Ranunculales</taxon>
        <taxon>Menispermaceae</taxon>
        <taxon>Menispermoideae</taxon>
        <taxon>Cissampelideae</taxon>
        <taxon>Stephania</taxon>
    </lineage>
</organism>
<protein>
    <submittedName>
        <fullName evidence="1">Uncharacterized protein</fullName>
    </submittedName>
</protein>
<gene>
    <name evidence="1" type="ORF">Sjap_019588</name>
</gene>
<dbReference type="AlphaFoldDB" id="A0AAP0EZQ2"/>
<dbReference type="PANTHER" id="PTHR34808">
    <property type="entry name" value="EXPRESSED PROTEIN"/>
    <property type="match status" value="1"/>
</dbReference>
<evidence type="ECO:0000313" key="2">
    <source>
        <dbReference type="Proteomes" id="UP001417504"/>
    </source>
</evidence>
<dbReference type="Proteomes" id="UP001417504">
    <property type="component" value="Unassembled WGS sequence"/>
</dbReference>
<comment type="caution">
    <text evidence="1">The sequence shown here is derived from an EMBL/GenBank/DDBJ whole genome shotgun (WGS) entry which is preliminary data.</text>
</comment>
<proteinExistence type="predicted"/>
<reference evidence="1 2" key="1">
    <citation type="submission" date="2024-01" db="EMBL/GenBank/DDBJ databases">
        <title>Genome assemblies of Stephania.</title>
        <authorList>
            <person name="Yang L."/>
        </authorList>
    </citation>
    <scope>NUCLEOTIDE SEQUENCE [LARGE SCALE GENOMIC DNA]</scope>
    <source>
        <strain evidence="1">QJT</strain>
        <tissue evidence="1">Leaf</tissue>
    </source>
</reference>
<dbReference type="PANTHER" id="PTHR34808:SF5">
    <property type="entry name" value="SMP DOMAIN-CONTAINING PROTEIN"/>
    <property type="match status" value="1"/>
</dbReference>
<sequence>MARFCCSIETEPRTLNQGQLSHAREAAVDMVQKLESNGRTNMTMGGLMRPVISAREMEEIMMDQQGIRQIKDLINDQQHDGYCDDKSNSSTGTADVDFVEGTYDVCACTITIGNAQPWQGHLHGARALNDYDAHCCLISETTFSMKEVLGLPEIPDLPGEGDSPPP</sequence>
<evidence type="ECO:0000313" key="1">
    <source>
        <dbReference type="EMBL" id="KAK9102334.1"/>
    </source>
</evidence>
<keyword evidence="2" id="KW-1185">Reference proteome</keyword>